<dbReference type="InterPro" id="IPR021133">
    <property type="entry name" value="HEAT_type_2"/>
</dbReference>
<dbReference type="OrthoDB" id="340346at2759"/>
<reference evidence="3" key="1">
    <citation type="submission" date="2016-10" db="EMBL/GenBank/DDBJ databases">
        <authorList>
            <person name="Benchimol M."/>
            <person name="Almeida L.G."/>
            <person name="Vasconcelos A.T."/>
            <person name="Perreira-Neves A."/>
            <person name="Rosa I.A."/>
            <person name="Tasca T."/>
            <person name="Bogo M.R."/>
            <person name="de Souza W."/>
        </authorList>
    </citation>
    <scope>NUCLEOTIDE SEQUENCE [LARGE SCALE GENOMIC DNA]</scope>
    <source>
        <strain evidence="3">K</strain>
    </source>
</reference>
<dbReference type="PANTHER" id="PTHR10648:SF1">
    <property type="entry name" value="SERINE_THREONINE-PROTEIN PHOSPHATASE 4 REGULATORY SUBUNIT 1"/>
    <property type="match status" value="1"/>
</dbReference>
<dbReference type="AlphaFoldDB" id="A0A1J4JM34"/>
<dbReference type="Gene3D" id="1.25.10.10">
    <property type="entry name" value="Leucine-rich Repeat Variant"/>
    <property type="match status" value="3"/>
</dbReference>
<dbReference type="PROSITE" id="PS50077">
    <property type="entry name" value="HEAT_REPEAT"/>
    <property type="match status" value="1"/>
</dbReference>
<evidence type="ECO:0000256" key="2">
    <source>
        <dbReference type="PROSITE-ProRule" id="PRU00103"/>
    </source>
</evidence>
<sequence length="520" mass="58832">MCDLSELQTSLNSNSPEILAQCPTIIAKMLINMKSDVITNIVLPAIKMLLSSSFDTVSDAMLQTLPYICKTIQKLMPINSIDYIFQNILPIFNAMTDDDNEDTISLAADAITAIIEQMKNNEFDFKFAKFLQTLAVNNKKTVRAVAALTLEYCAEVIDINPTFEIYSQIVVDFATDSSSAIRSRVPSIVTAHIDLITNPLNVSLFSSQMLLLSHDKSLNVRKSVIECLFDFSQKVSCNERVLIVQPVLCTLLDDQNSQIRLLLLARFAPIINTIGKSVSQDLIQKYCYFLLSDHENQAFSVAFSFSAVALGIGADRFHQELFPSFTRALQSFDNRVRRTLSFSLTTFSHLFNPSELCETVCTLLKDMPFVSIGVVSNLSDILPHVDDKESLLFCLLNPSAKYSEWRMRLKVSEQLRKCQNFFDREELLDSAMELVEDEVAVVRKDAVISFASLMEKKDMPKLKELATNENHWIRLCAAQIIGQKNWDDKQTKEILKILRKDSVYAVQKEANSVHNRMGFF</sequence>
<evidence type="ECO:0000313" key="4">
    <source>
        <dbReference type="Proteomes" id="UP000179807"/>
    </source>
</evidence>
<dbReference type="InterPro" id="IPR051023">
    <property type="entry name" value="PP2A_Regulatory_Subunit_A"/>
</dbReference>
<evidence type="ECO:0000256" key="1">
    <source>
        <dbReference type="ARBA" id="ARBA00022737"/>
    </source>
</evidence>
<dbReference type="EMBL" id="MLAK01000971">
    <property type="protein sequence ID" value="OHT00131.1"/>
    <property type="molecule type" value="Genomic_DNA"/>
</dbReference>
<comment type="caution">
    <text evidence="3">The sequence shown here is derived from an EMBL/GenBank/DDBJ whole genome shotgun (WGS) entry which is preliminary data.</text>
</comment>
<proteinExistence type="predicted"/>
<gene>
    <name evidence="3" type="ORF">TRFO_08128</name>
</gene>
<organism evidence="3 4">
    <name type="scientific">Tritrichomonas foetus</name>
    <dbReference type="NCBI Taxonomy" id="1144522"/>
    <lineage>
        <taxon>Eukaryota</taxon>
        <taxon>Metamonada</taxon>
        <taxon>Parabasalia</taxon>
        <taxon>Tritrichomonadida</taxon>
        <taxon>Tritrichomonadidae</taxon>
        <taxon>Tritrichomonas</taxon>
    </lineage>
</organism>
<protein>
    <submittedName>
        <fullName evidence="3">HEAT repeat family protein</fullName>
    </submittedName>
</protein>
<dbReference type="GO" id="GO:0019888">
    <property type="term" value="F:protein phosphatase regulator activity"/>
    <property type="evidence" value="ECO:0007669"/>
    <property type="project" value="TreeGrafter"/>
</dbReference>
<accession>A0A1J4JM34</accession>
<name>A0A1J4JM34_9EUKA</name>
<dbReference type="InterPro" id="IPR016024">
    <property type="entry name" value="ARM-type_fold"/>
</dbReference>
<dbReference type="Proteomes" id="UP000179807">
    <property type="component" value="Unassembled WGS sequence"/>
</dbReference>
<dbReference type="VEuPathDB" id="TrichDB:TRFO_08128"/>
<evidence type="ECO:0000313" key="3">
    <source>
        <dbReference type="EMBL" id="OHT00131.1"/>
    </source>
</evidence>
<dbReference type="PANTHER" id="PTHR10648">
    <property type="entry name" value="SERINE/THREONINE-PROTEIN PHOSPHATASE PP2A 65 KDA REGULATORY SUBUNIT"/>
    <property type="match status" value="1"/>
</dbReference>
<feature type="repeat" description="HEAT" evidence="2">
    <location>
        <begin position="244"/>
        <end position="282"/>
    </location>
</feature>
<dbReference type="GeneID" id="94828809"/>
<keyword evidence="1" id="KW-0677">Repeat</keyword>
<dbReference type="InterPro" id="IPR011989">
    <property type="entry name" value="ARM-like"/>
</dbReference>
<keyword evidence="4" id="KW-1185">Reference proteome</keyword>
<dbReference type="GO" id="GO:0005737">
    <property type="term" value="C:cytoplasm"/>
    <property type="evidence" value="ECO:0007669"/>
    <property type="project" value="TreeGrafter"/>
</dbReference>
<dbReference type="SUPFAM" id="SSF48371">
    <property type="entry name" value="ARM repeat"/>
    <property type="match status" value="1"/>
</dbReference>
<dbReference type="RefSeq" id="XP_068353267.1">
    <property type="nucleotide sequence ID" value="XM_068494105.1"/>
</dbReference>